<sequence>MPAATWRNWSGNQRARPTRVVEARDAGEVASAVQAAAREGLRVKAVGSGHSFTGIGVPDGVAIRPPSTPSVTLDGSLATVPAGLTLRALNALLWEHGRALPNLGDIDAQTISGAISTGTHGTGAGYRGIAAQVRGLEMVLADGSLLRCTPDENPEVLYAARVGLGALGVLTAVTLQTVPAFRLHAVERALPLAEVLDGLDGLAAANDHVEFYWFPHTELAVLKRNNRTDLDAPRRGRAAEWVGDELLGNAGFAAACGLGARVPALVPRLNRLMAGRMAAPEYVDRSYRVFCSPRRVRFLEMEYAVPRAALGEAFAGLRAAAVRHGGDVTVPVEVRVTAADDIPLSTAAGRDTAYLAVHVARGRPHEAYFGAVESVMAALAGRPHWGKLHSRTAKQLRTLYPGFDAFVALRDRLDPEGRFRNAYLDRVLGVPGL</sequence>
<evidence type="ECO:0000313" key="6">
    <source>
        <dbReference type="EMBL" id="MFC5947386.1"/>
    </source>
</evidence>
<dbReference type="InterPro" id="IPR036318">
    <property type="entry name" value="FAD-bd_PCMH-like_sf"/>
</dbReference>
<dbReference type="RefSeq" id="WP_379564191.1">
    <property type="nucleotide sequence ID" value="NZ_JBHSQK010000007.1"/>
</dbReference>
<dbReference type="EMBL" id="JBHSQK010000007">
    <property type="protein sequence ID" value="MFC5947386.1"/>
    <property type="molecule type" value="Genomic_DNA"/>
</dbReference>
<dbReference type="PANTHER" id="PTHR43762:SF1">
    <property type="entry name" value="D-ARABINONO-1,4-LACTONE OXIDASE"/>
    <property type="match status" value="1"/>
</dbReference>
<name>A0ABW1I1A2_9PSEU</name>
<reference evidence="7" key="1">
    <citation type="journal article" date="2019" name="Int. J. Syst. Evol. Microbiol.">
        <title>The Global Catalogue of Microorganisms (GCM) 10K type strain sequencing project: providing services to taxonomists for standard genome sequencing and annotation.</title>
        <authorList>
            <consortium name="The Broad Institute Genomics Platform"/>
            <consortium name="The Broad Institute Genome Sequencing Center for Infectious Disease"/>
            <person name="Wu L."/>
            <person name="Ma J."/>
        </authorList>
    </citation>
    <scope>NUCLEOTIDE SEQUENCE [LARGE SCALE GENOMIC DNA]</scope>
    <source>
        <strain evidence="7">CGMCC 4.7397</strain>
    </source>
</reference>
<keyword evidence="7" id="KW-1185">Reference proteome</keyword>
<evidence type="ECO:0000256" key="2">
    <source>
        <dbReference type="ARBA" id="ARBA00005466"/>
    </source>
</evidence>
<dbReference type="PROSITE" id="PS51387">
    <property type="entry name" value="FAD_PCMH"/>
    <property type="match status" value="1"/>
</dbReference>
<dbReference type="InterPro" id="IPR016166">
    <property type="entry name" value="FAD-bd_PCMH"/>
</dbReference>
<keyword evidence="3" id="KW-0060">Ascorbate biosynthesis</keyword>
<evidence type="ECO:0000256" key="4">
    <source>
        <dbReference type="ARBA" id="ARBA00023002"/>
    </source>
</evidence>
<evidence type="ECO:0000256" key="3">
    <source>
        <dbReference type="ARBA" id="ARBA00022644"/>
    </source>
</evidence>
<proteinExistence type="inferred from homology"/>
<dbReference type="InterPro" id="IPR006094">
    <property type="entry name" value="Oxid_FAD_bind_N"/>
</dbReference>
<evidence type="ECO:0000256" key="1">
    <source>
        <dbReference type="ARBA" id="ARBA00005147"/>
    </source>
</evidence>
<dbReference type="Gene3D" id="3.30.43.10">
    <property type="entry name" value="Uridine Diphospho-n-acetylenolpyruvylglucosamine Reductase, domain 2"/>
    <property type="match status" value="1"/>
</dbReference>
<dbReference type="InterPro" id="IPR007173">
    <property type="entry name" value="ALO_C"/>
</dbReference>
<accession>A0ABW1I1A2</accession>
<dbReference type="NCBIfam" id="TIGR01679">
    <property type="entry name" value="bact_FAD_ox"/>
    <property type="match status" value="1"/>
</dbReference>
<dbReference type="PIRSF" id="PIRSF000136">
    <property type="entry name" value="LGO_GLO"/>
    <property type="match status" value="1"/>
</dbReference>
<keyword evidence="4" id="KW-0560">Oxidoreductase</keyword>
<dbReference type="Gene3D" id="3.30.70.2520">
    <property type="match status" value="1"/>
</dbReference>
<dbReference type="Pfam" id="PF01565">
    <property type="entry name" value="FAD_binding_4"/>
    <property type="match status" value="1"/>
</dbReference>
<dbReference type="SUPFAM" id="SSF56176">
    <property type="entry name" value="FAD-binding/transporter-associated domain-like"/>
    <property type="match status" value="1"/>
</dbReference>
<dbReference type="InterPro" id="IPR006093">
    <property type="entry name" value="Oxy_OxRdtase_FAD_BS"/>
</dbReference>
<comment type="pathway">
    <text evidence="1">Cofactor biosynthesis; L-ascorbate biosynthesis.</text>
</comment>
<organism evidence="6 7">
    <name type="scientific">Pseudonocardia lutea</name>
    <dbReference type="NCBI Taxonomy" id="2172015"/>
    <lineage>
        <taxon>Bacteria</taxon>
        <taxon>Bacillati</taxon>
        <taxon>Actinomycetota</taxon>
        <taxon>Actinomycetes</taxon>
        <taxon>Pseudonocardiales</taxon>
        <taxon>Pseudonocardiaceae</taxon>
        <taxon>Pseudonocardia</taxon>
    </lineage>
</organism>
<dbReference type="InterPro" id="IPR016167">
    <property type="entry name" value="FAD-bd_PCMH_sub1"/>
</dbReference>
<dbReference type="Gene3D" id="1.10.45.10">
    <property type="entry name" value="Vanillyl-alcohol Oxidase, Chain A, domain 4"/>
    <property type="match status" value="1"/>
</dbReference>
<comment type="caution">
    <text evidence="6">The sequence shown here is derived from an EMBL/GenBank/DDBJ whole genome shotgun (WGS) entry which is preliminary data.</text>
</comment>
<dbReference type="InterPro" id="IPR010031">
    <property type="entry name" value="FAD_lactone_oxidase-like"/>
</dbReference>
<comment type="similarity">
    <text evidence="2">Belongs to the oxygen-dependent FAD-linked oxidoreductase family.</text>
</comment>
<dbReference type="InterPro" id="IPR016171">
    <property type="entry name" value="Vanillyl_alc_oxidase_C-sub2"/>
</dbReference>
<protein>
    <submittedName>
        <fullName evidence="6">D-arabinono-1,4-lactone oxidase</fullName>
    </submittedName>
</protein>
<dbReference type="Pfam" id="PF04030">
    <property type="entry name" value="ALO"/>
    <property type="match status" value="1"/>
</dbReference>
<dbReference type="InterPro" id="IPR016169">
    <property type="entry name" value="FAD-bd_PCMH_sub2"/>
</dbReference>
<evidence type="ECO:0000313" key="7">
    <source>
        <dbReference type="Proteomes" id="UP001596119"/>
    </source>
</evidence>
<dbReference type="PANTHER" id="PTHR43762">
    <property type="entry name" value="L-GULONOLACTONE OXIDASE"/>
    <property type="match status" value="1"/>
</dbReference>
<dbReference type="Proteomes" id="UP001596119">
    <property type="component" value="Unassembled WGS sequence"/>
</dbReference>
<evidence type="ECO:0000259" key="5">
    <source>
        <dbReference type="PROSITE" id="PS51387"/>
    </source>
</evidence>
<dbReference type="Gene3D" id="3.30.465.10">
    <property type="match status" value="1"/>
</dbReference>
<dbReference type="PROSITE" id="PS00862">
    <property type="entry name" value="OX2_COVAL_FAD"/>
    <property type="match status" value="1"/>
</dbReference>
<feature type="domain" description="FAD-binding PCMH-type" evidence="5">
    <location>
        <begin position="13"/>
        <end position="180"/>
    </location>
</feature>
<gene>
    <name evidence="6" type="ORF">ACFQH9_03720</name>
</gene>